<protein>
    <submittedName>
        <fullName evidence="4">Adhesin biosynthesis transcription regulatory family protein</fullName>
    </submittedName>
    <submittedName>
        <fullName evidence="3">Major pilu subunit operon regulatory protein PapB</fullName>
    </submittedName>
</protein>
<dbReference type="Gene3D" id="1.10.10.2690">
    <property type="match status" value="1"/>
</dbReference>
<evidence type="ECO:0000256" key="1">
    <source>
        <dbReference type="ARBA" id="ARBA00023015"/>
    </source>
</evidence>
<organism evidence="3">
    <name type="scientific">Escherichia coli</name>
    <dbReference type="NCBI Taxonomy" id="562"/>
    <lineage>
        <taxon>Bacteria</taxon>
        <taxon>Pseudomonadati</taxon>
        <taxon>Pseudomonadota</taxon>
        <taxon>Gammaproteobacteria</taxon>
        <taxon>Enterobacterales</taxon>
        <taxon>Enterobacteriaceae</taxon>
        <taxon>Escherichia</taxon>
    </lineage>
</organism>
<geneLocation type="plasmid" evidence="4 5">
    <name>unnamed4</name>
</geneLocation>
<dbReference type="EMBL" id="CP122638">
    <property type="protein sequence ID" value="WHI04920.1"/>
    <property type="molecule type" value="Genomic_DNA"/>
</dbReference>
<evidence type="ECO:0000313" key="4">
    <source>
        <dbReference type="EMBL" id="WHI04920.1"/>
    </source>
</evidence>
<sequence>MLHERWSNGEQIIRTEGGVFFSKNKGHKLLPAELPEEKFWLLAEISPIRSEKVLYALRDYLVLGYERKEVCARYDVSSSYFSIALGRISHVNRVVYSLAPYYADPGNDFFDRPY</sequence>
<keyword evidence="3" id="KW-0614">Plasmid</keyword>
<dbReference type="InterPro" id="IPR004356">
    <property type="entry name" value="Adhesin_operon_reg_prot"/>
</dbReference>
<dbReference type="PRINTS" id="PR01554">
    <property type="entry name" value="FIMREGULATRY"/>
</dbReference>
<geneLocation type="plasmid" evidence="3">
    <name>p14ODK88</name>
</geneLocation>
<gene>
    <name evidence="3" type="primary">papB</name>
    <name evidence="4" type="ORF">QDW62_27535</name>
</gene>
<dbReference type="InterPro" id="IPR053721">
    <property type="entry name" value="Fimbrial_Adhesin_Reg"/>
</dbReference>
<dbReference type="Proteomes" id="UP001179946">
    <property type="component" value="Plasmid unnamed4"/>
</dbReference>
<evidence type="ECO:0000256" key="2">
    <source>
        <dbReference type="ARBA" id="ARBA00023163"/>
    </source>
</evidence>
<dbReference type="EMBL" id="MG904991">
    <property type="protein sequence ID" value="AWU47685.1"/>
    <property type="molecule type" value="Genomic_DNA"/>
</dbReference>
<evidence type="ECO:0000313" key="3">
    <source>
        <dbReference type="EMBL" id="AWU47685.1"/>
    </source>
</evidence>
<dbReference type="Pfam" id="PF03333">
    <property type="entry name" value="PapB"/>
    <property type="match status" value="1"/>
</dbReference>
<reference evidence="3" key="1">
    <citation type="submission" date="2018-02" db="EMBL/GenBank/DDBJ databases">
        <title>Multidrug Resistance Plasmids in Enterovirulent Escherichia coli Strains from Pigs in Switzerland.</title>
        <authorList>
            <person name="Brilhante M."/>
            <person name="Perreten V."/>
            <person name="Dona V."/>
        </authorList>
    </citation>
    <scope>NUCLEOTIDE SEQUENCE</scope>
    <source>
        <strain evidence="3">14OD0056</strain>
        <plasmid evidence="3">p14ODK88</plasmid>
    </source>
</reference>
<reference evidence="4" key="2">
    <citation type="journal article" date="2023" name="Front. Microbiol.">
        <title>Virotyping and genetic antimicrobial susceptibility testing of porcine ETEC/STEC strains and associated plasmid types.</title>
        <authorList>
            <person name="Vereecke N."/>
            <person name="Van Hoorde S."/>
            <person name="Sperling D."/>
            <person name="Theuns S."/>
            <person name="Devriendt B."/>
            <person name="Cox E."/>
        </authorList>
    </citation>
    <scope>NUCLEOTIDE SEQUENCE</scope>
    <source>
        <strain evidence="4">ETEC4085</strain>
        <plasmid evidence="4 5">unnamed4</plasmid>
    </source>
</reference>
<dbReference type="RefSeq" id="WP_272482423.1">
    <property type="nucleotide sequence ID" value="NZ_CAJHJK010000001.1"/>
</dbReference>
<proteinExistence type="predicted"/>
<keyword evidence="2" id="KW-0804">Transcription</keyword>
<accession>A0A3S7M9Q2</accession>
<name>A0A3S7M9Q2_ECOLX</name>
<dbReference type="GO" id="GO:0006355">
    <property type="term" value="P:regulation of DNA-templated transcription"/>
    <property type="evidence" value="ECO:0007669"/>
    <property type="project" value="InterPro"/>
</dbReference>
<evidence type="ECO:0000313" key="5">
    <source>
        <dbReference type="Proteomes" id="UP001179946"/>
    </source>
</evidence>
<dbReference type="AlphaFoldDB" id="A0A3S7M9Q2"/>
<keyword evidence="1" id="KW-0805">Transcription regulation</keyword>